<organism evidence="1 2">
    <name type="scientific">Brucella daejeonensis</name>
    <dbReference type="NCBI Taxonomy" id="659015"/>
    <lineage>
        <taxon>Bacteria</taxon>
        <taxon>Pseudomonadati</taxon>
        <taxon>Pseudomonadota</taxon>
        <taxon>Alphaproteobacteria</taxon>
        <taxon>Hyphomicrobiales</taxon>
        <taxon>Brucellaceae</taxon>
        <taxon>Brucella/Ochrobactrum group</taxon>
        <taxon>Brucella</taxon>
    </lineage>
</organism>
<dbReference type="InterPro" id="IPR038578">
    <property type="entry name" value="GT29-like_sf"/>
</dbReference>
<dbReference type="Proteomes" id="UP000555546">
    <property type="component" value="Unassembled WGS sequence"/>
</dbReference>
<evidence type="ECO:0000313" key="1">
    <source>
        <dbReference type="EMBL" id="MBB5701182.1"/>
    </source>
</evidence>
<protein>
    <submittedName>
        <fullName evidence="1">Uncharacterized protein</fullName>
    </submittedName>
</protein>
<gene>
    <name evidence="1" type="ORF">FHS76_001031</name>
</gene>
<dbReference type="AlphaFoldDB" id="A0A7W9AVG6"/>
<accession>A0A7W9AVG6</accession>
<evidence type="ECO:0000313" key="2">
    <source>
        <dbReference type="Proteomes" id="UP000555546"/>
    </source>
</evidence>
<dbReference type="EMBL" id="JACIJG010000003">
    <property type="protein sequence ID" value="MBB5701182.1"/>
    <property type="molecule type" value="Genomic_DNA"/>
</dbReference>
<comment type="caution">
    <text evidence="1">The sequence shown here is derived from an EMBL/GenBank/DDBJ whole genome shotgun (WGS) entry which is preliminary data.</text>
</comment>
<dbReference type="RefSeq" id="WP_183648940.1">
    <property type="nucleotide sequence ID" value="NZ_JACIJG010000003.1"/>
</dbReference>
<dbReference type="Gene3D" id="3.90.1480.20">
    <property type="entry name" value="Glycosyl transferase family 29"/>
    <property type="match status" value="1"/>
</dbReference>
<keyword evidence="2" id="KW-1185">Reference proteome</keyword>
<proteinExistence type="predicted"/>
<name>A0A7W9AVG6_9HYPH</name>
<sequence length="298" mass="34023">MTSHIDSCNKLVQGHQSIGSASYERSFGLNFIHEKDLLADNDYGPEMRILPCRSKFGLRSGLAGKRVALVGNGEIRDCGPLIDAHDEVIRITTMRAWQADPVHDGTRTTIWAGHPWIVVRRNPAGVPTPKPKFEQLLKEGVDIWAASPFHISVDAYRWLKMAGYYDDLLVTPAPMDVYEIACRKMTAEYLQALFSISHQKENIIGFPYFDLILTGTRLLLLLELSGVKDISLFGFNLFDFSYENVWFGHDLYFDYTAINETKKRILDSGGKFYWHDEENTHDKAKLHKYTLDRNMQAS</sequence>
<reference evidence="1 2" key="1">
    <citation type="submission" date="2020-08" db="EMBL/GenBank/DDBJ databases">
        <title>Genomic Encyclopedia of Type Strains, Phase IV (KMG-IV): sequencing the most valuable type-strain genomes for metagenomic binning, comparative biology and taxonomic classification.</title>
        <authorList>
            <person name="Goeker M."/>
        </authorList>
    </citation>
    <scope>NUCLEOTIDE SEQUENCE [LARGE SCALE GENOMIC DNA]</scope>
    <source>
        <strain evidence="1 2">DSM 26944</strain>
    </source>
</reference>